<gene>
    <name evidence="2" type="ORF">DUPY_43540</name>
</gene>
<feature type="transmembrane region" description="Helical" evidence="1">
    <location>
        <begin position="160"/>
        <end position="180"/>
    </location>
</feature>
<dbReference type="EMBL" id="LROM01000125">
    <property type="protein sequence ID" value="OEZ95345.1"/>
    <property type="molecule type" value="Genomic_DNA"/>
</dbReference>
<reference evidence="3" key="1">
    <citation type="journal article" date="2016" name="Front. Microbiol.">
        <title>Molecular Keys to the Janthinobacterium and Duganella spp. Interaction with the Plant Pathogen Fusarium graminearum.</title>
        <authorList>
            <person name="Haack F.S."/>
            <person name="Poehlein A."/>
            <person name="Kroger C."/>
            <person name="Voigt C.A."/>
            <person name="Piepenbring M."/>
            <person name="Bode H.B."/>
            <person name="Daniel R."/>
            <person name="Schafer W."/>
            <person name="Streit W.R."/>
        </authorList>
    </citation>
    <scope>NUCLEOTIDE SEQUENCE [LARGE SCALE GENOMIC DNA]</scope>
    <source>
        <strain evidence="3">T54</strain>
    </source>
</reference>
<sequence length="439" mass="47945">MSTEAIAGAQSRPGGLAAQREEFTAALARILASQAFSRSGRLTAFLRHVCVATLDGQEKQLSEQRIGTAVFGRPDHYNPSDDTIVRSTARLLRQRLDQYYEDEGRAEAFRIAIPRGAYVPVFVPLAPLAASPEPMPASVVASSPPPATHVPVPSAHHWRLAALMPALMLLVLAAMAILWWQSRDDAASSSAQDASTRFWATMLPADRDATLVVSDNGLVMYQGDTRRAVPLADYIANRPGAADTPTLEVERYNARRYTGMSSVTLAAELGKLATAAPQRYHVRFSRDVKLSDLKHDNTILVGVESSNPWWALYRNQFNFHIDWDSETGDFLILNDRPVSGERPRYPFSSRDPARRGYALIGFKRNLSGDGHTLLIGGTTSAGTDAAIEFMMNPAQLGPLIHRAQRENGAIGDFEVLLQCVLQANGSTDIAVLGTRVAPR</sequence>
<keyword evidence="1" id="KW-1133">Transmembrane helix</keyword>
<dbReference type="Proteomes" id="UP000175989">
    <property type="component" value="Unassembled WGS sequence"/>
</dbReference>
<keyword evidence="1" id="KW-0472">Membrane</keyword>
<dbReference type="AlphaFoldDB" id="A0A1E7WCT2"/>
<keyword evidence="3" id="KW-1185">Reference proteome</keyword>
<dbReference type="PATRIC" id="fig|762836.4.peg.4482"/>
<name>A0A1E7WCT2_9BURK</name>
<evidence type="ECO:0000313" key="3">
    <source>
        <dbReference type="Proteomes" id="UP000175989"/>
    </source>
</evidence>
<evidence type="ECO:0000256" key="1">
    <source>
        <dbReference type="SAM" id="Phobius"/>
    </source>
</evidence>
<accession>A0A1E7WCT2</accession>
<comment type="caution">
    <text evidence="2">The sequence shown here is derived from an EMBL/GenBank/DDBJ whole genome shotgun (WGS) entry which is preliminary data.</text>
</comment>
<protein>
    <submittedName>
        <fullName evidence="2">Uncharacterized protein</fullName>
    </submittedName>
</protein>
<proteinExistence type="predicted"/>
<keyword evidence="1" id="KW-0812">Transmembrane</keyword>
<evidence type="ECO:0000313" key="2">
    <source>
        <dbReference type="EMBL" id="OEZ95345.1"/>
    </source>
</evidence>
<organism evidence="2 3">
    <name type="scientific">Duganella phyllosphaerae</name>
    <dbReference type="NCBI Taxonomy" id="762836"/>
    <lineage>
        <taxon>Bacteria</taxon>
        <taxon>Pseudomonadati</taxon>
        <taxon>Pseudomonadota</taxon>
        <taxon>Betaproteobacteria</taxon>
        <taxon>Burkholderiales</taxon>
        <taxon>Oxalobacteraceae</taxon>
        <taxon>Telluria group</taxon>
        <taxon>Duganella</taxon>
    </lineage>
</organism>
<dbReference type="OrthoDB" id="104580at2"/>
<dbReference type="RefSeq" id="WP_070251025.1">
    <property type="nucleotide sequence ID" value="NZ_LROM01000125.1"/>
</dbReference>